<feature type="non-terminal residue" evidence="1">
    <location>
        <position position="1"/>
    </location>
</feature>
<organism evidence="1 2">
    <name type="scientific">Mucuna pruriens</name>
    <name type="common">Velvet bean</name>
    <name type="synonym">Dolichos pruriens</name>
    <dbReference type="NCBI Taxonomy" id="157652"/>
    <lineage>
        <taxon>Eukaryota</taxon>
        <taxon>Viridiplantae</taxon>
        <taxon>Streptophyta</taxon>
        <taxon>Embryophyta</taxon>
        <taxon>Tracheophyta</taxon>
        <taxon>Spermatophyta</taxon>
        <taxon>Magnoliopsida</taxon>
        <taxon>eudicotyledons</taxon>
        <taxon>Gunneridae</taxon>
        <taxon>Pentapetalae</taxon>
        <taxon>rosids</taxon>
        <taxon>fabids</taxon>
        <taxon>Fabales</taxon>
        <taxon>Fabaceae</taxon>
        <taxon>Papilionoideae</taxon>
        <taxon>50 kb inversion clade</taxon>
        <taxon>NPAAA clade</taxon>
        <taxon>indigoferoid/millettioid clade</taxon>
        <taxon>Phaseoleae</taxon>
        <taxon>Mucuna</taxon>
    </lineage>
</organism>
<reference evidence="1" key="1">
    <citation type="submission" date="2018-05" db="EMBL/GenBank/DDBJ databases">
        <title>Draft genome of Mucuna pruriens seed.</title>
        <authorList>
            <person name="Nnadi N.E."/>
            <person name="Vos R."/>
            <person name="Hasami M.H."/>
            <person name="Devisetty U.K."/>
            <person name="Aguiy J.C."/>
        </authorList>
    </citation>
    <scope>NUCLEOTIDE SEQUENCE [LARGE SCALE GENOMIC DNA]</scope>
    <source>
        <strain evidence="1">JCA_2017</strain>
    </source>
</reference>
<dbReference type="Proteomes" id="UP000257109">
    <property type="component" value="Unassembled WGS sequence"/>
</dbReference>
<protein>
    <submittedName>
        <fullName evidence="1">Uncharacterized protein</fullName>
    </submittedName>
</protein>
<evidence type="ECO:0000313" key="2">
    <source>
        <dbReference type="Proteomes" id="UP000257109"/>
    </source>
</evidence>
<dbReference type="AlphaFoldDB" id="A0A371IEV6"/>
<keyword evidence="2" id="KW-1185">Reference proteome</keyword>
<dbReference type="OrthoDB" id="1417804at2759"/>
<comment type="caution">
    <text evidence="1">The sequence shown here is derived from an EMBL/GenBank/DDBJ whole genome shotgun (WGS) entry which is preliminary data.</text>
</comment>
<dbReference type="EMBL" id="QJKJ01000267">
    <property type="protein sequence ID" value="RDY13505.1"/>
    <property type="molecule type" value="Genomic_DNA"/>
</dbReference>
<name>A0A371IEV6_MUCPR</name>
<sequence>MLNTFDIDNPSTEHNKEVILETTRRLYQSQRCKPHQHFKQYKTMNMDLDLEHKPSCLKDKY</sequence>
<accession>A0A371IEV6</accession>
<evidence type="ECO:0000313" key="1">
    <source>
        <dbReference type="EMBL" id="RDY13505.1"/>
    </source>
</evidence>
<proteinExistence type="predicted"/>
<gene>
    <name evidence="1" type="ORF">CR513_01561</name>
</gene>